<feature type="compositionally biased region" description="Polar residues" evidence="4">
    <location>
        <begin position="1554"/>
        <end position="1571"/>
    </location>
</feature>
<dbReference type="VEuPathDB" id="VectorBase:BGLAX_036494"/>
<feature type="region of interest" description="Disordered" evidence="4">
    <location>
        <begin position="978"/>
        <end position="1026"/>
    </location>
</feature>
<dbReference type="KEGG" id="bgt:106077152"/>
<dbReference type="SMART" id="SM00326">
    <property type="entry name" value="SH3"/>
    <property type="match status" value="3"/>
</dbReference>
<feature type="compositionally biased region" description="Polar residues" evidence="4">
    <location>
        <begin position="1442"/>
        <end position="1469"/>
    </location>
</feature>
<feature type="compositionally biased region" description="Basic and acidic residues" evidence="4">
    <location>
        <begin position="1216"/>
        <end position="1225"/>
    </location>
</feature>
<feature type="region of interest" description="Disordered" evidence="4">
    <location>
        <begin position="1672"/>
        <end position="1746"/>
    </location>
</feature>
<name>A0A2C9K197_BIOGL</name>
<dbReference type="EnsemblMetazoa" id="BGLB011497-RB">
    <property type="protein sequence ID" value="BGLB011497-PB"/>
    <property type="gene ID" value="BGLB011497"/>
</dbReference>
<feature type="compositionally biased region" description="Basic and acidic residues" evidence="4">
    <location>
        <begin position="1719"/>
        <end position="1746"/>
    </location>
</feature>
<protein>
    <recommendedName>
        <fullName evidence="5">SH3 domain-containing protein</fullName>
    </recommendedName>
</protein>
<feature type="domain" description="SH3" evidence="5">
    <location>
        <begin position="1905"/>
        <end position="1964"/>
    </location>
</feature>
<feature type="compositionally biased region" description="Basic and acidic residues" evidence="4">
    <location>
        <begin position="1539"/>
        <end position="1549"/>
    </location>
</feature>
<dbReference type="OrthoDB" id="19092at2759"/>
<feature type="region of interest" description="Disordered" evidence="4">
    <location>
        <begin position="1769"/>
        <end position="1833"/>
    </location>
</feature>
<feature type="domain" description="SH3" evidence="5">
    <location>
        <begin position="2102"/>
        <end position="2161"/>
    </location>
</feature>
<feature type="compositionally biased region" description="Polar residues" evidence="4">
    <location>
        <begin position="1502"/>
        <end position="1537"/>
    </location>
</feature>
<feature type="compositionally biased region" description="Low complexity" evidence="4">
    <location>
        <begin position="1400"/>
        <end position="1415"/>
    </location>
</feature>
<feature type="region of interest" description="Disordered" evidence="4">
    <location>
        <begin position="793"/>
        <end position="824"/>
    </location>
</feature>
<dbReference type="PROSITE" id="PS50002">
    <property type="entry name" value="SH3"/>
    <property type="match status" value="3"/>
</dbReference>
<feature type="compositionally biased region" description="Basic and acidic residues" evidence="4">
    <location>
        <begin position="889"/>
        <end position="899"/>
    </location>
</feature>
<evidence type="ECO:0000313" key="7">
    <source>
        <dbReference type="Proteomes" id="UP000076420"/>
    </source>
</evidence>
<feature type="compositionally biased region" description="Polar residues" evidence="4">
    <location>
        <begin position="1799"/>
        <end position="1826"/>
    </location>
</feature>
<dbReference type="CDD" id="cd11781">
    <property type="entry name" value="SH3_Sorbs_1"/>
    <property type="match status" value="1"/>
</dbReference>
<evidence type="ECO:0000256" key="4">
    <source>
        <dbReference type="SAM" id="MobiDB-lite"/>
    </source>
</evidence>
<feature type="compositionally biased region" description="Polar residues" evidence="4">
    <location>
        <begin position="2072"/>
        <end position="2083"/>
    </location>
</feature>
<feature type="region of interest" description="Disordered" evidence="4">
    <location>
        <begin position="1485"/>
        <end position="1594"/>
    </location>
</feature>
<evidence type="ECO:0000256" key="2">
    <source>
        <dbReference type="ARBA" id="ARBA00022737"/>
    </source>
</evidence>
<proteinExistence type="predicted"/>
<feature type="compositionally biased region" description="Polar residues" evidence="4">
    <location>
        <begin position="695"/>
        <end position="705"/>
    </location>
</feature>
<feature type="region of interest" description="Disordered" evidence="4">
    <location>
        <begin position="650"/>
        <end position="705"/>
    </location>
</feature>
<evidence type="ECO:0000256" key="3">
    <source>
        <dbReference type="PROSITE-ProRule" id="PRU00192"/>
    </source>
</evidence>
<dbReference type="VEuPathDB" id="VectorBase:BGLB011497"/>
<feature type="region of interest" description="Disordered" evidence="4">
    <location>
        <begin position="1397"/>
        <end position="1469"/>
    </location>
</feature>
<feature type="compositionally biased region" description="Polar residues" evidence="4">
    <location>
        <begin position="401"/>
        <end position="411"/>
    </location>
</feature>
<feature type="compositionally biased region" description="Polar residues" evidence="4">
    <location>
        <begin position="1157"/>
        <end position="1175"/>
    </location>
</feature>
<feature type="compositionally biased region" description="Polar residues" evidence="4">
    <location>
        <begin position="1691"/>
        <end position="1701"/>
    </location>
</feature>
<dbReference type="CDD" id="cd11782">
    <property type="entry name" value="SH3_Sorbs_2"/>
    <property type="match status" value="1"/>
</dbReference>
<feature type="region of interest" description="Disordered" evidence="4">
    <location>
        <begin position="1980"/>
        <end position="2030"/>
    </location>
</feature>
<dbReference type="Pfam" id="PF14604">
    <property type="entry name" value="SH3_9"/>
    <property type="match status" value="2"/>
</dbReference>
<feature type="compositionally biased region" description="Basic and acidic residues" evidence="4">
    <location>
        <begin position="1430"/>
        <end position="1441"/>
    </location>
</feature>
<dbReference type="SUPFAM" id="SSF50044">
    <property type="entry name" value="SH3-domain"/>
    <property type="match status" value="3"/>
</dbReference>
<dbReference type="InterPro" id="IPR036028">
    <property type="entry name" value="SH3-like_dom_sf"/>
</dbReference>
<dbReference type="PRINTS" id="PR00452">
    <property type="entry name" value="SH3DOMAIN"/>
</dbReference>
<dbReference type="InterPro" id="IPR001452">
    <property type="entry name" value="SH3_domain"/>
</dbReference>
<dbReference type="InterPro" id="IPR050384">
    <property type="entry name" value="Endophilin_SH3RF"/>
</dbReference>
<feature type="compositionally biased region" description="Low complexity" evidence="4">
    <location>
        <begin position="1672"/>
        <end position="1683"/>
    </location>
</feature>
<accession>A0A2C9K197</accession>
<feature type="compositionally biased region" description="Pro residues" evidence="4">
    <location>
        <begin position="1491"/>
        <end position="1501"/>
    </location>
</feature>
<feature type="region of interest" description="Disordered" evidence="4">
    <location>
        <begin position="1609"/>
        <end position="1632"/>
    </location>
</feature>
<feature type="region of interest" description="Disordered" evidence="4">
    <location>
        <begin position="1144"/>
        <end position="1175"/>
    </location>
</feature>
<evidence type="ECO:0000256" key="1">
    <source>
        <dbReference type="ARBA" id="ARBA00022443"/>
    </source>
</evidence>
<feature type="region of interest" description="Disordered" evidence="4">
    <location>
        <begin position="1191"/>
        <end position="1236"/>
    </location>
</feature>
<feature type="compositionally biased region" description="Polar residues" evidence="4">
    <location>
        <begin position="1197"/>
        <end position="1213"/>
    </location>
</feature>
<evidence type="ECO:0000259" key="5">
    <source>
        <dbReference type="PROSITE" id="PS50002"/>
    </source>
</evidence>
<organism evidence="6 7">
    <name type="scientific">Biomphalaria glabrata</name>
    <name type="common">Bloodfluke planorb</name>
    <name type="synonym">Freshwater snail</name>
    <dbReference type="NCBI Taxonomy" id="6526"/>
    <lineage>
        <taxon>Eukaryota</taxon>
        <taxon>Metazoa</taxon>
        <taxon>Spiralia</taxon>
        <taxon>Lophotrochozoa</taxon>
        <taxon>Mollusca</taxon>
        <taxon>Gastropoda</taxon>
        <taxon>Heterobranchia</taxon>
        <taxon>Euthyneura</taxon>
        <taxon>Panpulmonata</taxon>
        <taxon>Hygrophila</taxon>
        <taxon>Lymnaeoidea</taxon>
        <taxon>Planorbidae</taxon>
        <taxon>Biomphalaria</taxon>
    </lineage>
</organism>
<dbReference type="STRING" id="6526.A0A2C9K197"/>
<sequence>MARPTWQTTAYDSFLAASDISNDQYGYYGQYLDDIIDEDCDNQLYIDQDYIKVTYTDEHLKERDYYTHESEERNYSHPFLKENFSEQAISVPIHAQSIDEEDSVQKESKNVFEVITKETIRCSTSPSGSPKRDAKKETFPNEPAFFTLRRSDTAPQLNNISKDSASFSVTSDRSSRLDPHTYQSYAAGILYSSGKSEKFLKLQKHFEVLGRISELEEKTKNQLACRQEVNSEEGFDEIEEMTELLSELADAQNKKEFFYNTTDTDKFHWRQTKEKDLQKSLGVKDRLNFYKQALKSENSSYKKEHVPRGNEMKRGVSFGSLYSVYDDTQSKSHKTEVHVNPEREISTKPAQKSYIEIMENAARQTKKLPIYGTNIGVKENPYEKHVKANVGALRQAYDTPTLQSATSTPNLSYKAHNDKKPYTSSFQSPLKTARSESDLSTPKLLYEQTSDEEEQFVASSLETLPSYSDLESHSQQYPVRSHTPAPQFMQDQFSDNLSTGRTDSECSETTEVEVYQVKVADAKSTNSSKNDSLGLHIRASSAPHAEGTLTTAPELNTLTRTNSSRDTFFNSEATLEHNGKIFNIDHETSSKSFDGTATQLSITVDDILFKTLGSADTKPEIINADDQLIDEGNQDSLFRRPQSKDIFAKHLDSTPKVGSGLHKSPGLDEQTKNYTRSNIHSWGSSPRLLSDHSDNGSSTPTTVISKYSTPNISQYEELIKRARRERLARKGYLHSYVNDPASVGFQPYTSLTETDFRFRNAYPSDLEKPGTGWTNQDSERENALDRFPFQVSVQGQSSSLDLDRHRTESKPTPMVAPSQDVSTKKSISHISSHHDYVTKRTEAPFQYSKPGTMSHLYHEEKTSFGKVILDKDSQDSRSKYQILQREDKFLRKSSEKSDGKSSNMPDVILDNNITKGQMKVSMDKFSVEGPSVYNANTSIIPEYKSTSFKVANLRRLAENNEFAGSTFPRMKVTDNYVEKQKPGPQSDKAHSSKSIHTNLAQKDVTVPKPLPRTHQSSFTKDETLNKQNLNQSETFLEVKGPGVLSRSISRDNDQSGNIKKWTSVTDMKSHADPDSSPSASYSSDGSTGTFIVNPSEYERTLAMETTVQSKAQNPQMIGYHSEDRSSQHLKYIAGDPIGTNLKTSYGISKDETHRSKTLTQSKGSFTSQQKPSVSQLKNVFEPLQQSMYRTKSAPDLSDTNASSLSVQRNSSGNLADLKKQFEPKKNSTSTKSYGNDMNLLGNSSLSMSASAIHTVTKLTTDSKGKFVTNKSLRREFKQELPPKVAPKPHNDPYNPTNVYKDVQSVREGRKNDFPGAQTPSSVGKMTLEYFDQIGTEWKVGGILKARSMHLNGFSSKEAVSSPPKGNNSFYENYQTDDMKLKQTVDQMNSHSVANILAQQSSRNSNSNKSKVNSLNTDKVNALNKVNAFTTDRKKPVEEKNDFNPNMTSKTPQTLNRSQEKVASNKNSSFEQILGKSQLVSVWVNQQEQEQQPPPDIPPPPSSTSISAYNISAHLSASTPSLTPPTNGSSAQNQQKKASATKERIQKSKEFFTAATYSQEQTKPNASGSSPRNGYGGPTPSPPTRNSSSNKGTNFSAKFSNSYSSTMDNKKSMYASSPSLLSPPVPQGGTKGLIGSYENLYGGKTANSNMDTSSPKPKVDLVDGHYSLRSVQSSITSPTILSPSERYRDSVPGSSWQSTSRVSAAEQLGFKPQSPTSPSKDFRHQTSDVIRKSLPVDEKEKKRKEEDVAYRKKRLEELYEEERKKRIQLDAESNSARRHHDFFTASQKSPISPNRFDELPNQTQSRQTLSPPQQPPVQTSKLTTTLSVPPERRRGFQIQGKAKALYNFTAQNPRELSFRKGDTIYLLRQIDKNWFEGEHHGRAGIFPVNYVEVLTSIEAAHMAALDAEGQARARYNFTGQSSVELSLRKGENVTLLRRVDENWFEGRSGGRQGIFPAAYVEIIREPSTPLITPAPSVITTPMTGTPEMLSPVSMEAPTPPPQPSPSAFNQRSPGSQPYAYRQPPSGQNRFMYDSQPQVELRSPDFTVYGQKGVLSPPSSRRGYGATLDRSRTSESINPTPGSSLNYDLTSSKTRSNKVADDDLALQRYKAIYTYRPQSEDELELKEGDEVFVMEKCDDGWFVGTSARTGQFGTFPGNYVQKQ</sequence>
<feature type="compositionally biased region" description="Polar residues" evidence="4">
    <location>
        <begin position="672"/>
        <end position="684"/>
    </location>
</feature>
<feature type="region of interest" description="Disordered" evidence="4">
    <location>
        <begin position="401"/>
        <end position="442"/>
    </location>
</feature>
<keyword evidence="1 3" id="KW-0728">SH3 domain</keyword>
<feature type="compositionally biased region" description="Low complexity" evidence="4">
    <location>
        <begin position="1074"/>
        <end position="1087"/>
    </location>
</feature>
<dbReference type="CDD" id="cd11780">
    <property type="entry name" value="SH3_Sorbs_3"/>
    <property type="match status" value="1"/>
</dbReference>
<feature type="region of interest" description="Disordered" evidence="4">
    <location>
        <begin position="2047"/>
        <end position="2083"/>
    </location>
</feature>
<feature type="region of interest" description="Disordered" evidence="4">
    <location>
        <begin position="889"/>
        <end position="908"/>
    </location>
</feature>
<dbReference type="PANTHER" id="PTHR14167:SF116">
    <property type="entry name" value="CAP, ISOFORM AC"/>
    <property type="match status" value="1"/>
</dbReference>
<dbReference type="PANTHER" id="PTHR14167">
    <property type="entry name" value="SH3 DOMAIN-CONTAINING"/>
    <property type="match status" value="1"/>
</dbReference>
<feature type="domain" description="SH3" evidence="5">
    <location>
        <begin position="1836"/>
        <end position="1895"/>
    </location>
</feature>
<feature type="region of interest" description="Disordered" evidence="4">
    <location>
        <begin position="1045"/>
        <end position="1087"/>
    </location>
</feature>
<dbReference type="Proteomes" id="UP000076420">
    <property type="component" value="Unassembled WGS sequence"/>
</dbReference>
<dbReference type="FunFam" id="2.30.30.40:FF:000001">
    <property type="entry name" value="Sorbin and SH3 domain-containing protein 1 isoform 2"/>
    <property type="match status" value="1"/>
</dbReference>
<dbReference type="Pfam" id="PF00018">
    <property type="entry name" value="SH3_1"/>
    <property type="match status" value="1"/>
</dbReference>
<gene>
    <name evidence="6" type="primary">106077152</name>
</gene>
<feature type="compositionally biased region" description="Polar residues" evidence="4">
    <location>
        <begin position="1054"/>
        <end position="1066"/>
    </location>
</feature>
<reference evidence="6" key="1">
    <citation type="submission" date="2020-05" db="UniProtKB">
        <authorList>
            <consortium name="EnsemblMetazoa"/>
        </authorList>
    </citation>
    <scope>IDENTIFICATION</scope>
    <source>
        <strain evidence="6">BB02</strain>
    </source>
</reference>
<dbReference type="Gene3D" id="2.30.30.40">
    <property type="entry name" value="SH3 Domains"/>
    <property type="match status" value="3"/>
</dbReference>
<dbReference type="RefSeq" id="XP_013093374.2">
    <property type="nucleotide sequence ID" value="XM_013237920.2"/>
</dbReference>
<keyword evidence="2" id="KW-0677">Repeat</keyword>
<evidence type="ECO:0000313" key="6">
    <source>
        <dbReference type="EnsemblMetazoa" id="BGLB011497-PB"/>
    </source>
</evidence>